<protein>
    <submittedName>
        <fullName evidence="1">Uncharacterized protein</fullName>
    </submittedName>
</protein>
<keyword evidence="2" id="KW-1185">Reference proteome</keyword>
<name>A0ACD0P662_9BASI</name>
<sequence>MPPPQRASVNLSPERPPSSQAWNQLDYSSLTPLHDPNQFARSAVSESLTKAFFYDVVLEGNSSSQENDTSASVLPWLGNVVVDQSGLTEEMMDESGLPRSSSGSSINPISPSERGDREFQPSTKTNTTTTSSSRSNPDDSAKLQSRIQELIETERSYVRRIDALHQRYAIPLRRLARDKDTAIIPLYESQRLFGNIGEIVGANQAFLFELEALVAKGAEAVRNGLGDVVYKHMACFSCYNEYFANFEKAKHIEQTMQKHKGFRDFADRTKYAMTGMGNTGLRDLLMEPVQRIPRYKLMLDGILKHMSPRDPQRARLEDSVVLASRIASCEADDKTKRAAVLWSFSRNVDSFPAGLISVHREFIDCIDVDDFPLEALGAPASALFSPAGSISSSSKTLHCTLFLFDDRLAIVKRANPTSSGRKLVGLDDLNKLADQMKTFTERSSSSTPSIGKRIELGFRGMVGLMEVEALDLGGSDFQLSFSRPPSHASGDRWVSRPVRQYITSETSGGPSSSSNDSDMLVRMEKTRFLESLWRAKALFKTREARSHVRCQVLPAVRPCSQKESGSELSWPAREAQARRIVYWNVYSRRSFLSEPSKNPIALHLNVGGEADPLPFGPESSPPHASLEILSVDETYGECQYVTNSKFRTQPTQPSRLLLTEVSARLLELSNEFSRSMGQHHPFQLVRSASPSPSPHPSTPSGRGKVAAGLENFGRNLLFGTPGSIRSGGGGGASNDFLGSPARRARSNASKSTTTNSDTYSSSGASHALTYSTMGTSVSSRAGGQRNSVFVMGSTRREAGSPPPDQTPLTGSSSPRKLIKKKRASSVGPPQPEQEQLGDRGSYLLSPESSSWGGGGGGRGGGSTSGSSEVEGEGTSPRWTASQGAARASYGTRGHARAQSTPLRMGEDEVEDGQDQDRRRRERGFVGVVNGLNRRPSGPRNPPTKSSTTSREGKGSLSPMMVRRKPILDQEVSRRGREEEGEVGGRMLQNRERTTSPIPPTTPTGTIGQASGRRVTSGSKRTLPSDATPTSKPNKRATRKEEDEVEEKEGFKRAVVGSNHPHHQQKEKKSVVSNLQGQVQGGTIEGGRRSPSEGEEEEEEEEEERRRVMGLITEFERGSDQMGDLTKQLEVEVKQLRKSLLLLLPPPQARRSTGQEEAREEMSKTFLPSPMRERSHNHQIDQQEGIRLEQRLNKIDRILQNLQERLTRWSVSSSTSRNSSERTPPTEERDRQEEIQKLKQEIRSLEPLKTQLRSLKRKCELLTTLEIDGRMENTELHKAFNEELDLMYEDTQRPENEEILSLRERVKKAKAEANRLEVQNHTLKRDLELEKAQSQVYRKILEEHGLI</sequence>
<accession>A0ACD0P662</accession>
<organism evidence="1 2">
    <name type="scientific">Violaceomyces palustris</name>
    <dbReference type="NCBI Taxonomy" id="1673888"/>
    <lineage>
        <taxon>Eukaryota</taxon>
        <taxon>Fungi</taxon>
        <taxon>Dikarya</taxon>
        <taxon>Basidiomycota</taxon>
        <taxon>Ustilaginomycotina</taxon>
        <taxon>Ustilaginomycetes</taxon>
        <taxon>Violaceomycetales</taxon>
        <taxon>Violaceomycetaceae</taxon>
        <taxon>Violaceomyces</taxon>
    </lineage>
</organism>
<gene>
    <name evidence="1" type="ORF">IE53DRAFT_338631</name>
</gene>
<dbReference type="EMBL" id="KZ819721">
    <property type="protein sequence ID" value="PWN53524.1"/>
    <property type="molecule type" value="Genomic_DNA"/>
</dbReference>
<evidence type="ECO:0000313" key="1">
    <source>
        <dbReference type="EMBL" id="PWN53524.1"/>
    </source>
</evidence>
<reference evidence="1 2" key="1">
    <citation type="journal article" date="2018" name="Mol. Biol. Evol.">
        <title>Broad Genomic Sampling Reveals a Smut Pathogenic Ancestry of the Fungal Clade Ustilaginomycotina.</title>
        <authorList>
            <person name="Kijpornyongpan T."/>
            <person name="Mondo S.J."/>
            <person name="Barry K."/>
            <person name="Sandor L."/>
            <person name="Lee J."/>
            <person name="Lipzen A."/>
            <person name="Pangilinan J."/>
            <person name="LaButti K."/>
            <person name="Hainaut M."/>
            <person name="Henrissat B."/>
            <person name="Grigoriev I.V."/>
            <person name="Spatafora J.W."/>
            <person name="Aime M.C."/>
        </authorList>
    </citation>
    <scope>NUCLEOTIDE SEQUENCE [LARGE SCALE GENOMIC DNA]</scope>
    <source>
        <strain evidence="1 2">SA 807</strain>
    </source>
</reference>
<proteinExistence type="predicted"/>
<dbReference type="Proteomes" id="UP000245626">
    <property type="component" value="Unassembled WGS sequence"/>
</dbReference>
<evidence type="ECO:0000313" key="2">
    <source>
        <dbReference type="Proteomes" id="UP000245626"/>
    </source>
</evidence>